<feature type="transmembrane region" description="Helical" evidence="9">
    <location>
        <begin position="511"/>
        <end position="531"/>
    </location>
</feature>
<feature type="transmembrane region" description="Helical" evidence="9">
    <location>
        <begin position="591"/>
        <end position="613"/>
    </location>
</feature>
<dbReference type="PROSITE" id="PS00211">
    <property type="entry name" value="ABC_TRANSPORTER_1"/>
    <property type="match status" value="1"/>
</dbReference>
<dbReference type="InterPro" id="IPR013525">
    <property type="entry name" value="ABC2_TM"/>
</dbReference>
<feature type="transmembrane region" description="Helical" evidence="9">
    <location>
        <begin position="1203"/>
        <end position="1230"/>
    </location>
</feature>
<feature type="transmembrane region" description="Helical" evidence="9">
    <location>
        <begin position="625"/>
        <end position="645"/>
    </location>
</feature>
<keyword evidence="5" id="KW-0067">ATP-binding</keyword>
<dbReference type="InterPro" id="IPR003439">
    <property type="entry name" value="ABC_transporter-like_ATP-bd"/>
</dbReference>
<dbReference type="Pfam" id="PF00005">
    <property type="entry name" value="ABC_tran"/>
    <property type="match status" value="2"/>
</dbReference>
<evidence type="ECO:0000256" key="9">
    <source>
        <dbReference type="SAM" id="Phobius"/>
    </source>
</evidence>
<feature type="region of interest" description="Disordered" evidence="8">
    <location>
        <begin position="1"/>
        <end position="37"/>
    </location>
</feature>
<dbReference type="GO" id="GO:0016020">
    <property type="term" value="C:membrane"/>
    <property type="evidence" value="ECO:0007669"/>
    <property type="project" value="UniProtKB-SubCell"/>
</dbReference>
<proteinExistence type="predicted"/>
<dbReference type="PANTHER" id="PTHR48041:SF139">
    <property type="entry name" value="PROTEIN SCARLET"/>
    <property type="match status" value="1"/>
</dbReference>
<dbReference type="EMBL" id="HACM01009538">
    <property type="protein sequence ID" value="CRZ09980.1"/>
    <property type="molecule type" value="Transcribed_RNA"/>
</dbReference>
<dbReference type="InterPro" id="IPR050352">
    <property type="entry name" value="ABCG_transporters"/>
</dbReference>
<dbReference type="PANTHER" id="PTHR48041">
    <property type="entry name" value="ABC TRANSPORTER G FAMILY MEMBER 28"/>
    <property type="match status" value="1"/>
</dbReference>
<reference evidence="11" key="1">
    <citation type="submission" date="2015-04" db="EMBL/GenBank/DDBJ databases">
        <title>The genome sequence of the plant pathogenic Rhizarian Plasmodiophora brassicae reveals insights in its biotrophic life cycle and the origin of chitin synthesis.</title>
        <authorList>
            <person name="Schwelm A."/>
            <person name="Fogelqvist J."/>
            <person name="Knaust A."/>
            <person name="Julke S."/>
            <person name="Lilja T."/>
            <person name="Dhandapani V."/>
            <person name="Bonilla-Rosso G."/>
            <person name="Karlsson M."/>
            <person name="Shevchenko A."/>
            <person name="Choi S.R."/>
            <person name="Kim H.G."/>
            <person name="Park J.Y."/>
            <person name="Lim Y.P."/>
            <person name="Ludwig-Muller J."/>
            <person name="Dixelius C."/>
        </authorList>
    </citation>
    <scope>NUCLEOTIDE SEQUENCE</scope>
    <source>
        <tissue evidence="11">Potato root galls</tissue>
    </source>
</reference>
<sequence length="1363" mass="149636">MRRVKSVPALSEDGGDLDGTLTRANSNHSLQGVRHEENSNAAGTVMERLEGILGTSDLEGCDLNTITKMQFAKIISIMQEFNLIEQPATLVWKDLSFIRDDRRVFQGISGFIKPGSMVCCIGPSASGVSSFLRVLAGRQQAGTVHGSIFLNGLPPAENFRKVVSYVPFEDLHIDHMKVKEAIRFSIALRASPLIPQRLLDLQARIILHLLKLTHRARSKIGGANVRGISGGERRRLTIGLEFAAGNSIMVMDSPTNGLDSVSAGELVDITQALTKSGRSVIMSLVQVSMEILSKFDYVICLSRSVLIYFGPVSQVLQYFQCIGYRKPSSRSLPDFLADVCADPGEHYVGGSPLSELQINPNSSSFWSKSETQYFSLSPSSCDRVKGGSARALAHAYRESVLFEEVGRVIWKEQNQSENIAVLSSPSHEKSLAGAVREVLSQVAKTIPKHKAGAIASGFNSTVMAQFTACLMRAVILNFREKSKSIGRLARAILVAIVTGTVFWQLENSQAGALSRIGAIAVVAGFIGYDAADEIPQIFQSRSMFYAQRNAGYFSAFSYFLASLIADFPIILTQTTIFSVIVYSMIGMRDGVFSIRFFIFALLVLQIGITGRAWTTFVANMITNESVAITLALVTNDLFWYFQGYFRPVQAIPSFLRWLNYISYFTRLFQALAVNELSGMDIDCLAHEKLCRWSTGSDLLQDYSWNTGSGPLKLWAESFLVLGVFHVLSIVCMFVLNYEVTDADEKVGSSEQSNPVQIGNTLDSAVTTIEMGKNITSAIKGEPSSEHVRMQTMMDVGTHLYVKSLTYKVKDITLLNDINMYATPGMLIAMMGPSGAGKSTLLDVLALRKNTGTVTGTILVNGEPLQKQSFRRRCAYVEQFDSLPMFCTVRDVIECSAQLRLSKHVTAAARAKIVENVLENLRIKHVQNEIAVNLGGALRKKTSIAVELASIQPDSGILFCDEATTGLDSPAAMDVISCISRVAQHTPVICTIHQPSSELMSSIPWLLLLRRNGILAYFGKTEQIPDYCVSQGYPPIEPEENLAEYCLRTICSSAPNSLISPVHEPPVLASVPDCLSAEATKPSSSSFSRPSLLHTFIVLLRRRFKCELRDRSSLLTRLASLLVIGCVIGSMFYQLPLTYSGFTGRFSFCYTIINLVCWAQASKVSNIINDRPSYYRELSLGMYGEATYFLAETFAESPIIIMQVLCLCVPSYFLSGFAPLSIFSFILTVWLCAEASAGTVRLLAALSPNTVIAGGLITAVYTTLMSFSGFLLVYSAMPSFSRSIFYISFFRYAMFALVGGEAKAMGVLNCSDGGSDGDCSDAILAQYAVDPSQQWFYVLELIPIIIISRVLAVIALKFVKHIRR</sequence>
<evidence type="ECO:0000256" key="2">
    <source>
        <dbReference type="ARBA" id="ARBA00022448"/>
    </source>
</evidence>
<keyword evidence="4" id="KW-0547">Nucleotide-binding</keyword>
<feature type="transmembrane region" description="Helical" evidence="9">
    <location>
        <begin position="713"/>
        <end position="735"/>
    </location>
</feature>
<feature type="transmembrane region" description="Helical" evidence="9">
    <location>
        <begin position="488"/>
        <end position="505"/>
    </location>
</feature>
<evidence type="ECO:0000256" key="4">
    <source>
        <dbReference type="ARBA" id="ARBA00022741"/>
    </source>
</evidence>
<dbReference type="InterPro" id="IPR027417">
    <property type="entry name" value="P-loop_NTPase"/>
</dbReference>
<evidence type="ECO:0000259" key="10">
    <source>
        <dbReference type="PROSITE" id="PS50893"/>
    </source>
</evidence>
<dbReference type="InterPro" id="IPR003593">
    <property type="entry name" value="AAA+_ATPase"/>
</dbReference>
<dbReference type="InterPro" id="IPR017871">
    <property type="entry name" value="ABC_transporter-like_CS"/>
</dbReference>
<evidence type="ECO:0000256" key="5">
    <source>
        <dbReference type="ARBA" id="ARBA00022840"/>
    </source>
</evidence>
<dbReference type="Pfam" id="PF01061">
    <property type="entry name" value="ABC2_membrane"/>
    <property type="match status" value="2"/>
</dbReference>
<keyword evidence="6 9" id="KW-1133">Transmembrane helix</keyword>
<dbReference type="GO" id="GO:0005524">
    <property type="term" value="F:ATP binding"/>
    <property type="evidence" value="ECO:0007669"/>
    <property type="project" value="UniProtKB-KW"/>
</dbReference>
<dbReference type="Gene3D" id="3.40.50.300">
    <property type="entry name" value="P-loop containing nucleotide triphosphate hydrolases"/>
    <property type="match status" value="2"/>
</dbReference>
<dbReference type="SMART" id="SM00382">
    <property type="entry name" value="AAA"/>
    <property type="match status" value="2"/>
</dbReference>
<feature type="domain" description="ABC transporter" evidence="10">
    <location>
        <begin position="90"/>
        <end position="328"/>
    </location>
</feature>
<organism evidence="11">
    <name type="scientific">Spongospora subterranea</name>
    <dbReference type="NCBI Taxonomy" id="70186"/>
    <lineage>
        <taxon>Eukaryota</taxon>
        <taxon>Sar</taxon>
        <taxon>Rhizaria</taxon>
        <taxon>Endomyxa</taxon>
        <taxon>Phytomyxea</taxon>
        <taxon>Plasmodiophorida</taxon>
        <taxon>Plasmodiophoridae</taxon>
        <taxon>Spongospora</taxon>
    </lineage>
</organism>
<feature type="transmembrane region" description="Helical" evidence="9">
    <location>
        <begin position="1334"/>
        <end position="1358"/>
    </location>
</feature>
<keyword evidence="2" id="KW-0813">Transport</keyword>
<accession>A0A0H5R766</accession>
<dbReference type="SUPFAM" id="SSF52540">
    <property type="entry name" value="P-loop containing nucleoside triphosphate hydrolases"/>
    <property type="match status" value="2"/>
</dbReference>
<dbReference type="PROSITE" id="PS50893">
    <property type="entry name" value="ABC_TRANSPORTER_2"/>
    <property type="match status" value="2"/>
</dbReference>
<keyword evidence="3 9" id="KW-0812">Transmembrane</keyword>
<protein>
    <recommendedName>
        <fullName evidence="10">ABC transporter domain-containing protein</fullName>
    </recommendedName>
</protein>
<name>A0A0H5R766_9EUKA</name>
<dbReference type="GO" id="GO:0016887">
    <property type="term" value="F:ATP hydrolysis activity"/>
    <property type="evidence" value="ECO:0007669"/>
    <property type="project" value="InterPro"/>
</dbReference>
<feature type="transmembrane region" description="Helical" evidence="9">
    <location>
        <begin position="1250"/>
        <end position="1271"/>
    </location>
</feature>
<evidence type="ECO:0000256" key="1">
    <source>
        <dbReference type="ARBA" id="ARBA00004141"/>
    </source>
</evidence>
<feature type="transmembrane region" description="Helical" evidence="9">
    <location>
        <begin position="1138"/>
        <end position="1160"/>
    </location>
</feature>
<evidence type="ECO:0000256" key="7">
    <source>
        <dbReference type="ARBA" id="ARBA00023136"/>
    </source>
</evidence>
<evidence type="ECO:0000256" key="3">
    <source>
        <dbReference type="ARBA" id="ARBA00022692"/>
    </source>
</evidence>
<comment type="subcellular location">
    <subcellularLocation>
        <location evidence="1">Membrane</location>
        <topology evidence="1">Multi-pass membrane protein</topology>
    </subcellularLocation>
</comment>
<feature type="domain" description="ABC transporter" evidence="10">
    <location>
        <begin position="799"/>
        <end position="1036"/>
    </location>
</feature>
<evidence type="ECO:0000256" key="6">
    <source>
        <dbReference type="ARBA" id="ARBA00022989"/>
    </source>
</evidence>
<dbReference type="GO" id="GO:0140359">
    <property type="term" value="F:ABC-type transporter activity"/>
    <property type="evidence" value="ECO:0007669"/>
    <property type="project" value="InterPro"/>
</dbReference>
<evidence type="ECO:0000313" key="11">
    <source>
        <dbReference type="EMBL" id="CRZ09980.1"/>
    </source>
</evidence>
<feature type="transmembrane region" description="Helical" evidence="9">
    <location>
        <begin position="453"/>
        <end position="476"/>
    </location>
</feature>
<feature type="transmembrane region" description="Helical" evidence="9">
    <location>
        <begin position="1113"/>
        <end position="1132"/>
    </location>
</feature>
<feature type="transmembrane region" description="Helical" evidence="9">
    <location>
        <begin position="552"/>
        <end position="585"/>
    </location>
</feature>
<keyword evidence="7 9" id="KW-0472">Membrane</keyword>
<feature type="transmembrane region" description="Helical" evidence="9">
    <location>
        <begin position="1283"/>
        <end position="1301"/>
    </location>
</feature>
<evidence type="ECO:0000256" key="8">
    <source>
        <dbReference type="SAM" id="MobiDB-lite"/>
    </source>
</evidence>